<dbReference type="Proteomes" id="UP001630127">
    <property type="component" value="Unassembled WGS sequence"/>
</dbReference>
<evidence type="ECO:0000313" key="2">
    <source>
        <dbReference type="EMBL" id="KAL3503005.1"/>
    </source>
</evidence>
<dbReference type="EMBL" id="JBJUIK010000015">
    <property type="protein sequence ID" value="KAL3503005.1"/>
    <property type="molecule type" value="Genomic_DNA"/>
</dbReference>
<gene>
    <name evidence="2" type="ORF">ACH5RR_037454</name>
</gene>
<feature type="region of interest" description="Disordered" evidence="1">
    <location>
        <begin position="1"/>
        <end position="38"/>
    </location>
</feature>
<evidence type="ECO:0000313" key="3">
    <source>
        <dbReference type="Proteomes" id="UP001630127"/>
    </source>
</evidence>
<name>A0ABD2YB08_9GENT</name>
<sequence>MEGSGGHSLLLKKGVGSKKKDQDRASTSSTSGGNEGKLRVLDDKIKDKLEGLIEEISVEEAICNVTESSLMLNSPSLQEVAQLRSLDCLENMGVGVVGVGNSE</sequence>
<reference evidence="2 3" key="1">
    <citation type="submission" date="2024-11" db="EMBL/GenBank/DDBJ databases">
        <title>A near-complete genome assembly of Cinchona calisaya.</title>
        <authorList>
            <person name="Lian D.C."/>
            <person name="Zhao X.W."/>
            <person name="Wei L."/>
        </authorList>
    </citation>
    <scope>NUCLEOTIDE SEQUENCE [LARGE SCALE GENOMIC DNA]</scope>
    <source>
        <tissue evidence="2">Nenye</tissue>
    </source>
</reference>
<comment type="caution">
    <text evidence="2">The sequence shown here is derived from an EMBL/GenBank/DDBJ whole genome shotgun (WGS) entry which is preliminary data.</text>
</comment>
<proteinExistence type="predicted"/>
<keyword evidence="3" id="KW-1185">Reference proteome</keyword>
<organism evidence="2 3">
    <name type="scientific">Cinchona calisaya</name>
    <dbReference type="NCBI Taxonomy" id="153742"/>
    <lineage>
        <taxon>Eukaryota</taxon>
        <taxon>Viridiplantae</taxon>
        <taxon>Streptophyta</taxon>
        <taxon>Embryophyta</taxon>
        <taxon>Tracheophyta</taxon>
        <taxon>Spermatophyta</taxon>
        <taxon>Magnoliopsida</taxon>
        <taxon>eudicotyledons</taxon>
        <taxon>Gunneridae</taxon>
        <taxon>Pentapetalae</taxon>
        <taxon>asterids</taxon>
        <taxon>lamiids</taxon>
        <taxon>Gentianales</taxon>
        <taxon>Rubiaceae</taxon>
        <taxon>Cinchonoideae</taxon>
        <taxon>Cinchoneae</taxon>
        <taxon>Cinchona</taxon>
    </lineage>
</organism>
<protein>
    <submittedName>
        <fullName evidence="2">Uncharacterized protein</fullName>
    </submittedName>
</protein>
<evidence type="ECO:0000256" key="1">
    <source>
        <dbReference type="SAM" id="MobiDB-lite"/>
    </source>
</evidence>
<accession>A0ABD2YB08</accession>
<dbReference type="AlphaFoldDB" id="A0ABD2YB08"/>